<organism evidence="1 2">
    <name type="scientific">Salix viminalis</name>
    <name type="common">Common osier</name>
    <name type="synonym">Basket willow</name>
    <dbReference type="NCBI Taxonomy" id="40686"/>
    <lineage>
        <taxon>Eukaryota</taxon>
        <taxon>Viridiplantae</taxon>
        <taxon>Streptophyta</taxon>
        <taxon>Embryophyta</taxon>
        <taxon>Tracheophyta</taxon>
        <taxon>Spermatophyta</taxon>
        <taxon>Magnoliopsida</taxon>
        <taxon>eudicotyledons</taxon>
        <taxon>Gunneridae</taxon>
        <taxon>Pentapetalae</taxon>
        <taxon>rosids</taxon>
        <taxon>fabids</taxon>
        <taxon>Malpighiales</taxon>
        <taxon>Salicaceae</taxon>
        <taxon>Saliceae</taxon>
        <taxon>Salix</taxon>
    </lineage>
</organism>
<keyword evidence="2" id="KW-1185">Reference proteome</keyword>
<comment type="caution">
    <text evidence="1">The sequence shown here is derived from an EMBL/GenBank/DDBJ whole genome shotgun (WGS) entry which is preliminary data.</text>
</comment>
<proteinExistence type="predicted"/>
<dbReference type="AlphaFoldDB" id="A0A9Q0TYC7"/>
<sequence>MKAPGATNAGLSHPYSPLIAFLRLAPWNQVLPCRSCCYNLHVLDFACSGFFEGSIFNLQPSSFSA</sequence>
<dbReference type="EMBL" id="JAPFFL010000006">
    <property type="protein sequence ID" value="KAJ6720062.1"/>
    <property type="molecule type" value="Genomic_DNA"/>
</dbReference>
<accession>A0A9Q0TYC7</accession>
<evidence type="ECO:0000313" key="2">
    <source>
        <dbReference type="Proteomes" id="UP001151529"/>
    </source>
</evidence>
<name>A0A9Q0TYC7_SALVM</name>
<reference evidence="1" key="1">
    <citation type="submission" date="2022-11" db="EMBL/GenBank/DDBJ databases">
        <authorList>
            <person name="Hyden B.L."/>
            <person name="Feng K."/>
            <person name="Yates T."/>
            <person name="Jawdy S."/>
            <person name="Smart L.B."/>
            <person name="Muchero W."/>
        </authorList>
    </citation>
    <scope>NUCLEOTIDE SEQUENCE</scope>
    <source>
        <tissue evidence="1">Shoot tip</tissue>
    </source>
</reference>
<feature type="non-terminal residue" evidence="1">
    <location>
        <position position="65"/>
    </location>
</feature>
<reference evidence="1" key="2">
    <citation type="journal article" date="2023" name="Int. J. Mol. Sci.">
        <title>De Novo Assembly and Annotation of 11 Diverse Shrub Willow (Salix) Genomes Reveals Novel Gene Organization in Sex-Linked Regions.</title>
        <authorList>
            <person name="Hyden B."/>
            <person name="Feng K."/>
            <person name="Yates T.B."/>
            <person name="Jawdy S."/>
            <person name="Cereghino C."/>
            <person name="Smart L.B."/>
            <person name="Muchero W."/>
        </authorList>
    </citation>
    <scope>NUCLEOTIDE SEQUENCE [LARGE SCALE GENOMIC DNA]</scope>
    <source>
        <tissue evidence="1">Shoot tip</tissue>
    </source>
</reference>
<evidence type="ECO:0000313" key="1">
    <source>
        <dbReference type="EMBL" id="KAJ6720062.1"/>
    </source>
</evidence>
<dbReference type="Proteomes" id="UP001151529">
    <property type="component" value="Chromosome 10"/>
</dbReference>
<gene>
    <name evidence="1" type="ORF">OIU85_023298</name>
</gene>
<protein>
    <submittedName>
        <fullName evidence="1">Uncharacterized protein</fullName>
    </submittedName>
</protein>